<feature type="non-terminal residue" evidence="1">
    <location>
        <position position="91"/>
    </location>
</feature>
<sequence>MASAEVPGLLPRSSARHLKLENDSGTGHSQMLYISQLVLDGDIFDCLLSGESKLDPCPRVLKNLKLSSCDLVEIFLPLCRFHFSFKKEMKG</sequence>
<name>A0A8X6MYW7_NEPPI</name>
<proteinExistence type="predicted"/>
<evidence type="ECO:0000313" key="2">
    <source>
        <dbReference type="Proteomes" id="UP000887013"/>
    </source>
</evidence>
<evidence type="ECO:0000313" key="1">
    <source>
        <dbReference type="EMBL" id="GFS84763.1"/>
    </source>
</evidence>
<organism evidence="1 2">
    <name type="scientific">Nephila pilipes</name>
    <name type="common">Giant wood spider</name>
    <name type="synonym">Nephila maculata</name>
    <dbReference type="NCBI Taxonomy" id="299642"/>
    <lineage>
        <taxon>Eukaryota</taxon>
        <taxon>Metazoa</taxon>
        <taxon>Ecdysozoa</taxon>
        <taxon>Arthropoda</taxon>
        <taxon>Chelicerata</taxon>
        <taxon>Arachnida</taxon>
        <taxon>Araneae</taxon>
        <taxon>Araneomorphae</taxon>
        <taxon>Entelegynae</taxon>
        <taxon>Araneoidea</taxon>
        <taxon>Nephilidae</taxon>
        <taxon>Nephila</taxon>
    </lineage>
</organism>
<accession>A0A8X6MYW7</accession>
<comment type="caution">
    <text evidence="1">The sequence shown here is derived from an EMBL/GenBank/DDBJ whole genome shotgun (WGS) entry which is preliminary data.</text>
</comment>
<reference evidence="1" key="1">
    <citation type="submission" date="2020-08" db="EMBL/GenBank/DDBJ databases">
        <title>Multicomponent nature underlies the extraordinary mechanical properties of spider dragline silk.</title>
        <authorList>
            <person name="Kono N."/>
            <person name="Nakamura H."/>
            <person name="Mori M."/>
            <person name="Yoshida Y."/>
            <person name="Ohtoshi R."/>
            <person name="Malay A.D."/>
            <person name="Moran D.A.P."/>
            <person name="Tomita M."/>
            <person name="Numata K."/>
            <person name="Arakawa K."/>
        </authorList>
    </citation>
    <scope>NUCLEOTIDE SEQUENCE</scope>
</reference>
<dbReference type="EMBL" id="BMAW01098422">
    <property type="protein sequence ID" value="GFS84763.1"/>
    <property type="molecule type" value="Genomic_DNA"/>
</dbReference>
<dbReference type="AlphaFoldDB" id="A0A8X6MYW7"/>
<protein>
    <submittedName>
        <fullName evidence="1">Uncharacterized protein</fullName>
    </submittedName>
</protein>
<keyword evidence="2" id="KW-1185">Reference proteome</keyword>
<gene>
    <name evidence="1" type="ORF">NPIL_404811</name>
</gene>
<dbReference type="Proteomes" id="UP000887013">
    <property type="component" value="Unassembled WGS sequence"/>
</dbReference>